<organism evidence="3 4">
    <name type="scientific">Rasamsonia emersonii (strain ATCC 16479 / CBS 393.64 / IMI 116815)</name>
    <dbReference type="NCBI Taxonomy" id="1408163"/>
    <lineage>
        <taxon>Eukaryota</taxon>
        <taxon>Fungi</taxon>
        <taxon>Dikarya</taxon>
        <taxon>Ascomycota</taxon>
        <taxon>Pezizomycotina</taxon>
        <taxon>Eurotiomycetes</taxon>
        <taxon>Eurotiomycetidae</taxon>
        <taxon>Eurotiales</taxon>
        <taxon>Trichocomaceae</taxon>
        <taxon>Rasamsonia</taxon>
    </lineage>
</organism>
<protein>
    <submittedName>
        <fullName evidence="3">Transcription factor RfeD</fullName>
    </submittedName>
</protein>
<evidence type="ECO:0000313" key="3">
    <source>
        <dbReference type="EMBL" id="KKA17417.1"/>
    </source>
</evidence>
<comment type="caution">
    <text evidence="3">The sequence shown here is derived from an EMBL/GenBank/DDBJ whole genome shotgun (WGS) entry which is preliminary data.</text>
</comment>
<dbReference type="Proteomes" id="UP000053958">
    <property type="component" value="Unassembled WGS sequence"/>
</dbReference>
<feature type="region of interest" description="Disordered" evidence="1">
    <location>
        <begin position="1"/>
        <end position="135"/>
    </location>
</feature>
<dbReference type="GeneID" id="25320905"/>
<feature type="compositionally biased region" description="Polar residues" evidence="1">
    <location>
        <begin position="46"/>
        <end position="55"/>
    </location>
</feature>
<gene>
    <name evidence="3" type="ORF">T310_8717</name>
</gene>
<name>A0A0F4YGP5_RASE3</name>
<accession>A0A0F4YGP5</accession>
<dbReference type="Pfam" id="PF25080">
    <property type="entry name" value="zf_RING-like"/>
    <property type="match status" value="1"/>
</dbReference>
<dbReference type="RefSeq" id="XP_013324029.1">
    <property type="nucleotide sequence ID" value="XM_013468575.1"/>
</dbReference>
<evidence type="ECO:0000256" key="1">
    <source>
        <dbReference type="SAM" id="MobiDB-lite"/>
    </source>
</evidence>
<keyword evidence="4" id="KW-1185">Reference proteome</keyword>
<feature type="compositionally biased region" description="Polar residues" evidence="1">
    <location>
        <begin position="1"/>
        <end position="17"/>
    </location>
</feature>
<feature type="non-terminal residue" evidence="3">
    <location>
        <position position="1"/>
    </location>
</feature>
<dbReference type="EMBL" id="LASV01000656">
    <property type="protein sequence ID" value="KKA17417.1"/>
    <property type="molecule type" value="Genomic_DNA"/>
</dbReference>
<dbReference type="InterPro" id="IPR056929">
    <property type="entry name" value="Znf_RING-like"/>
</dbReference>
<proteinExistence type="predicted"/>
<feature type="domain" description="RING zinc finger-like" evidence="2">
    <location>
        <begin position="143"/>
        <end position="216"/>
    </location>
</feature>
<feature type="compositionally biased region" description="Low complexity" evidence="1">
    <location>
        <begin position="23"/>
        <end position="33"/>
    </location>
</feature>
<dbReference type="OrthoDB" id="5405791at2759"/>
<dbReference type="AlphaFoldDB" id="A0A0F4YGP5"/>
<feature type="compositionally biased region" description="Polar residues" evidence="1">
    <location>
        <begin position="116"/>
        <end position="135"/>
    </location>
</feature>
<feature type="compositionally biased region" description="Gly residues" evidence="1">
    <location>
        <begin position="193"/>
        <end position="203"/>
    </location>
</feature>
<dbReference type="STRING" id="1408163.A0A0F4YGP5"/>
<reference evidence="3 4" key="1">
    <citation type="submission" date="2015-04" db="EMBL/GenBank/DDBJ databases">
        <authorList>
            <person name="Heijne W.H."/>
            <person name="Fedorova N.D."/>
            <person name="Nierman W.C."/>
            <person name="Vollebregt A.W."/>
            <person name="Zhao Z."/>
            <person name="Wu L."/>
            <person name="Kumar M."/>
            <person name="Stam H."/>
            <person name="van den Berg M.A."/>
            <person name="Pel H.J."/>
        </authorList>
    </citation>
    <scope>NUCLEOTIDE SEQUENCE [LARGE SCALE GENOMIC DNA]</scope>
    <source>
        <strain evidence="3 4">CBS 393.64</strain>
    </source>
</reference>
<sequence length="231" mass="24754">VPASPSVSTLLNSTTSAPKDRSSLPPSFQSSSSLPPPHRSLRPLSYTASPLQKSLTPPPYETQRSRDSDLEPFPSIESSLDSASTASGRNYPMSTAGLAPSVKSDSSPLNVPPSSHPSQNHTRPQHRFSNPTPSSFRSREIQIYCANCSRAWPLAECYACTECICGVCRECVSMFTSNSPPMSILNPTSSPGGQSGNQNGGSGPTSYLNPRGCPRCRTVGGKWKAFQLDFR</sequence>
<feature type="compositionally biased region" description="Polar residues" evidence="1">
    <location>
        <begin position="76"/>
        <end position="88"/>
    </location>
</feature>
<evidence type="ECO:0000313" key="4">
    <source>
        <dbReference type="Proteomes" id="UP000053958"/>
    </source>
</evidence>
<feature type="region of interest" description="Disordered" evidence="1">
    <location>
        <begin position="182"/>
        <end position="208"/>
    </location>
</feature>
<evidence type="ECO:0000259" key="2">
    <source>
        <dbReference type="Pfam" id="PF25080"/>
    </source>
</evidence>